<evidence type="ECO:0000256" key="1">
    <source>
        <dbReference type="SAM" id="MobiDB-lite"/>
    </source>
</evidence>
<dbReference type="NCBIfam" id="NF040826">
    <property type="entry name" value="lxa_BCAM0308"/>
    <property type="match status" value="1"/>
</dbReference>
<keyword evidence="3" id="KW-1185">Reference proteome</keyword>
<evidence type="ECO:0000313" key="3">
    <source>
        <dbReference type="Proteomes" id="UP000229044"/>
    </source>
</evidence>
<feature type="region of interest" description="Disordered" evidence="1">
    <location>
        <begin position="1"/>
        <end position="33"/>
    </location>
</feature>
<dbReference type="Proteomes" id="UP000229044">
    <property type="component" value="Unassembled WGS sequence"/>
</dbReference>
<dbReference type="AlphaFoldDB" id="A0A2G1VAC5"/>
<accession>A0A2G1VAC5</accession>
<dbReference type="EMBL" id="NTFI01000012">
    <property type="protein sequence ID" value="PHQ23698.1"/>
    <property type="molecule type" value="Genomic_DNA"/>
</dbReference>
<gene>
    <name evidence="2" type="ORF">CLH62_19710</name>
</gene>
<protein>
    <submittedName>
        <fullName evidence="2">ATPase</fullName>
    </submittedName>
</protein>
<dbReference type="InterPro" id="IPR047706">
    <property type="entry name" value="BCAM0308-like"/>
</dbReference>
<proteinExistence type="predicted"/>
<reference evidence="2 3" key="1">
    <citation type="submission" date="2017-09" db="EMBL/GenBank/DDBJ databases">
        <title>The draft genome sequences of Marinobacter guineae M3B.</title>
        <authorList>
            <person name="Cao J."/>
        </authorList>
    </citation>
    <scope>NUCLEOTIDE SEQUENCE [LARGE SCALE GENOMIC DNA]</scope>
    <source>
        <strain evidence="2 3">M3B</strain>
    </source>
</reference>
<organism evidence="2 3">
    <name type="scientific">Marinobacter guineae</name>
    <dbReference type="NCBI Taxonomy" id="432303"/>
    <lineage>
        <taxon>Bacteria</taxon>
        <taxon>Pseudomonadati</taxon>
        <taxon>Pseudomonadota</taxon>
        <taxon>Gammaproteobacteria</taxon>
        <taxon>Pseudomonadales</taxon>
        <taxon>Marinobacteraceae</taxon>
        <taxon>Marinobacter</taxon>
    </lineage>
</organism>
<name>A0A2G1VAC5_9GAMM</name>
<evidence type="ECO:0000313" key="2">
    <source>
        <dbReference type="EMBL" id="PHQ23698.1"/>
    </source>
</evidence>
<comment type="caution">
    <text evidence="2">The sequence shown here is derived from an EMBL/GenBank/DDBJ whole genome shotgun (WGS) entry which is preliminary data.</text>
</comment>
<dbReference type="RefSeq" id="WP_099619899.1">
    <property type="nucleotide sequence ID" value="NZ_KZ319344.1"/>
</dbReference>
<sequence length="170" mass="19266">MSGKDGDVAGRGRGDRLLKEEIHDPYMARSKPKEPTVCPECGAIFHKGRWQWSAADPAEKAHELMCPACERIRDDMPAGILTLSGAFLGKHRDEILRLIHNKVEEEKAEHPMKRLMGVEDGEEGELIAKFTDLHLPRGAGEAIERAYDGELEIQYTKESNLVRVYWNRDE</sequence>
<dbReference type="OrthoDB" id="9785278at2"/>